<reference evidence="2" key="1">
    <citation type="submission" date="2013-12" db="EMBL/GenBank/DDBJ databases">
        <authorList>
            <person name="Genoscope - CEA"/>
        </authorList>
    </citation>
    <scope>NUCLEOTIDE SEQUENCE</scope>
    <source>
        <strain evidence="2">CBS 1993</strain>
    </source>
</reference>
<keyword evidence="3" id="KW-1185">Reference proteome</keyword>
<protein>
    <submittedName>
        <fullName evidence="2">Uncharacterized protein</fullName>
    </submittedName>
</protein>
<dbReference type="AlphaFoldDB" id="W6MQV8"/>
<accession>W6MQV8</accession>
<dbReference type="GeneID" id="34522121"/>
<proteinExistence type="predicted"/>
<evidence type="ECO:0000256" key="1">
    <source>
        <dbReference type="SAM" id="MobiDB-lite"/>
    </source>
</evidence>
<sequence>MPLLGLEIMSPEKVVHIPYYSRSAGLILNNLQDYPFRSSNWIINGERPYNASLDYRIPSVNRKIADHVHNNHDQYSNPQDHLHRSDQRSFSEVLKRAQDKVYGDWKDDFT</sequence>
<feature type="compositionally biased region" description="Basic and acidic residues" evidence="1">
    <location>
        <begin position="80"/>
        <end position="90"/>
    </location>
</feature>
<gene>
    <name evidence="2" type="ORF">KUCA_T00004727001</name>
</gene>
<name>W6MQV8_9ASCO</name>
<organism evidence="2 3">
    <name type="scientific">Kuraishia capsulata CBS 1993</name>
    <dbReference type="NCBI Taxonomy" id="1382522"/>
    <lineage>
        <taxon>Eukaryota</taxon>
        <taxon>Fungi</taxon>
        <taxon>Dikarya</taxon>
        <taxon>Ascomycota</taxon>
        <taxon>Saccharomycotina</taxon>
        <taxon>Pichiomycetes</taxon>
        <taxon>Pichiales</taxon>
        <taxon>Pichiaceae</taxon>
        <taxon>Kuraishia</taxon>
    </lineage>
</organism>
<dbReference type="RefSeq" id="XP_022460733.1">
    <property type="nucleotide sequence ID" value="XM_022601493.1"/>
</dbReference>
<evidence type="ECO:0000313" key="2">
    <source>
        <dbReference type="EMBL" id="CDK28743.1"/>
    </source>
</evidence>
<dbReference type="Proteomes" id="UP000019384">
    <property type="component" value="Unassembled WGS sequence"/>
</dbReference>
<dbReference type="HOGENOM" id="CLU_2171460_0_0_1"/>
<reference evidence="2" key="2">
    <citation type="submission" date="2014-02" db="EMBL/GenBank/DDBJ databases">
        <title>Complete DNA sequence of /Kuraishia capsulata/ illustrates novel genomic features among budding yeasts (/Saccharomycotina/).</title>
        <authorList>
            <person name="Morales L."/>
            <person name="Noel B."/>
            <person name="Porcel B."/>
            <person name="Marcet-Houben M."/>
            <person name="Hullo M-F."/>
            <person name="Sacerdot C."/>
            <person name="Tekaia F."/>
            <person name="Leh-Louis V."/>
            <person name="Despons L."/>
            <person name="Khanna V."/>
            <person name="Aury J-M."/>
            <person name="Barbe V."/>
            <person name="Couloux A."/>
            <person name="Labadie K."/>
            <person name="Pelletier E."/>
            <person name="Souciet J-L."/>
            <person name="Boekhout T."/>
            <person name="Gabaldon T."/>
            <person name="Wincker P."/>
            <person name="Dujon B."/>
        </authorList>
    </citation>
    <scope>NUCLEOTIDE SEQUENCE</scope>
    <source>
        <strain evidence="2">CBS 1993</strain>
    </source>
</reference>
<feature type="region of interest" description="Disordered" evidence="1">
    <location>
        <begin position="69"/>
        <end position="90"/>
    </location>
</feature>
<dbReference type="EMBL" id="HG793129">
    <property type="protein sequence ID" value="CDK28743.1"/>
    <property type="molecule type" value="Genomic_DNA"/>
</dbReference>
<evidence type="ECO:0000313" key="3">
    <source>
        <dbReference type="Proteomes" id="UP000019384"/>
    </source>
</evidence>